<evidence type="ECO:0000256" key="1">
    <source>
        <dbReference type="SAM" id="MobiDB-lite"/>
    </source>
</evidence>
<dbReference type="InterPro" id="IPR024855">
    <property type="entry name" value="UNC79"/>
</dbReference>
<evidence type="ECO:0000313" key="2">
    <source>
        <dbReference type="Ensembl" id="ENSCCRP00010066018.1"/>
    </source>
</evidence>
<name>A0A8C1LQ30_CYPCA</name>
<dbReference type="Pfam" id="PF14776">
    <property type="entry name" value="UNC-79"/>
    <property type="match status" value="1"/>
</dbReference>
<dbReference type="Proteomes" id="UP000694427">
    <property type="component" value="Unplaced"/>
</dbReference>
<feature type="region of interest" description="Disordered" evidence="1">
    <location>
        <begin position="1716"/>
        <end position="1792"/>
    </location>
</feature>
<feature type="region of interest" description="Disordered" evidence="1">
    <location>
        <begin position="1510"/>
        <end position="1552"/>
    </location>
</feature>
<feature type="compositionally biased region" description="Polar residues" evidence="1">
    <location>
        <begin position="1716"/>
        <end position="1728"/>
    </location>
</feature>
<dbReference type="Ensembl" id="ENSCCRT00010072746.1">
    <property type="protein sequence ID" value="ENSCCRP00010066018.1"/>
    <property type="gene ID" value="ENSCCRG00010028276.1"/>
</dbReference>
<keyword evidence="3" id="KW-1185">Reference proteome</keyword>
<accession>A0A8C1LQ30</accession>
<sequence length="2504" mass="280688">NSTKQQQQWIIRYLQEYHNRVLHNIYPVPSGTDIANTLKYFSQTLLSILSRTGRKESQEASNLAVPMTMCLFPVPFPLTPSLRPQVSSINPTVTRSLLYSVLRDAPADRGGGTQQSREVQISDYPSLDYQGLYATLVSLLDLVPLLQHGQHDLGQAIFYTTTCLLPFLSDDILSTLPYTMISTLATFPPFLHKDIIEYLSTSFLPMAILGSTRREGGVPAYVNLSASSMLMVAMQYTSNPVYHCQLLECLMKYKQEVWKDLLYVISYGPSQVKPPAVQMLFHYWPNLKPPGAISEYRGLQYTAWNPIHCQHLECQNSINKPAVKMCIDPTLSVALGDKPPPLFICEECSQRITGDHAEWLVDVLLPQGQCSHVRRAVVTCFSAGCCGRHGNRPVRYCKRCHVNHHSTEVGASAETHLYQTSPPPINTRECGAEELVCTVEAVISLLKEAEIHAEQREFELNRRRQMGLSSSHHSLDNLEFDNKEDDQHDQRLLSQFGIWFLVSLCTPSENTPTESLARLVSMVFQWFHSTAYMMDDEVGSLVEKLKPQFVTKWLKTVCDVRFDVMVMCLLPKPVEFARVGGYWDKSCSTVTQLKEGLNRILCLIPYNVISQPLWECFMPEWLEAIRTEVPDHQLKEFREVLSKMFDIELCPLPFSMEEMFGFISCRFSGYPASVQEQALLWLHVLSELDIVVPLQLLISMFSDGVNSLKELANQRRARAADLSGNAGVRRVSVVSDPGRRGQHNNLSPFPSPFRSPFRSPLHCSPFKNLGHAAGNCALDLDCDDDDMNLGCFILMFDLVLKQMELQDEVLVLGLESSLGRDVVGIINSVLQAPWGGSHTCQKDEKALECSLCQSSILCYQLACDLLQRLTPREETRLVVRLVCSIAGSALTSVVFILTMYQGITFSVSVFCSLALKNSADRKFSYLQLPVSLKLLYTILQEMSKFEEPDILFNMLSCLKMLCLHGECLYHARKDHPQFLAYIQEKMLIPSLWSMLRSEFCQLAALSVPQLLHALALSHGADIFWRLVDSSFNSQDWKIRFEAVERVAVLCRFLDMGSITKSHVLKYSLAHAFCCFLASIEDVNPAVATRARLLLDSIKRPALQGLCLCLDFQFDTVVRDRPVILSKLLLLHSLRQEIPALSWEFFVNRFETLSLEAQLHLDCNKEFPFPTTITAVRTNVANLSDAAMWKIRRARFARNRQKSVRSLRESVKGSSGSKRTFSLPETLCNKLRESSPPEDDSVIKDLLPEDTGIDHQTVHQLIMVLMKFMAKDKSSAEADIGSAKAFNTVKRHLYVLLGYDQQMGCFMITPQKMRSSTCFNAFIAGISRVMDYNIGLGKQLLPLVVQVLKYCTCPQLRPNFQEPPRCSLWALKPHTRQMWLKALLVILYKYPYRDMDMSKEVVLHLIHITINTLNAQYHSCRSHVSAGPLYSDNSNISRYSEKEKGEIELAEYKEGGALQDTLLYSSREDSNSKKKRLQAMHKQKSLDISNTDSILFNLDEHRRKSCIDRCDLQEPSSSSSISRQQHRAQHHGKDSSNGHSVTNRRGSSAQNNSIRPIIPEVRLSCMETFEDKPVGLDSPLAAPALDKDDPDLIDLSSDCTSIPEKHSILSLSDSDSLVFEPLPPLRIVESNEDLFEALRLPGGVLSKPEDPSAASISTAAHSPPVVQVSIEDCTKNDMLKPSAISSPASLELPDSTAPQEGTMTLKQKRDLFRKTSHMPNASLDDSCTQPEGIGGTSPSSRSVVLQIPVDALESLDPLNTEGAGDEDNDETDERDSDPKPDDESDEAEFKIQIVPRQRKERKIAVSAIQREYLDISFNTIDKMREPAAESDAKSLSNLEKPRESASAPALEAAVPETSHRSSVSSKSLTHKCSLQNITALCELIRCRDCGAVLEEYDEETLALAVVVLSMFIHLSPDLAAPLLLEIMQSVGRYTLFSVCVCSMLIPGNVAGVAKQFLRCVLHQLAPNGILPQLFQSNIKDGSFLRTLATSLIDFNELSSVAALSQLLEGLNNKKTLPAGGTILHCLDNIATFMETLPMDSPSNLWTTICNQFHTFLTKLPAVLPLKCPLDSSLRIIICLLKIPVTNATRSLLEPFSKLLSFVLQYGVFSLSYLVELCGLCYKTFSKERDKFYMSRVVVLELLQALKFKSSIPDTNLLLLVQFVCTDIGTRLAESTILQKHMISALPGCTTAAMECLRQYLSELLDFIADMHTLTKLKSHMKACCQPLHEDTFGGNLKVGLAQIAAMEISKGNHRDNKAVIRYLPWLYHPPSAMQQGPKEFIECVSHIRQLSWLLLGSLTHSALHQGSSCCMPIPLDAGSHIADHLIVILIGFPEQSKTSVLHMCSLFHAFMFAQLWTIYCEQAAANPTNQNQNEFSSCAILTGLEFWSRVTPSILQLMAHNKVMVEMVCLHVISLMEALQECNSTIFVKLIPMWLPMIQSNLNHLSAGLQLRLQAIQNRVNHQCLQNPGSGTFPLTLRKWLQCTQFKMAQVEIQSSEAASQFYPM</sequence>
<feature type="region of interest" description="Disordered" evidence="1">
    <location>
        <begin position="1678"/>
        <end position="1704"/>
    </location>
</feature>
<organism evidence="2 3">
    <name type="scientific">Cyprinus carpio</name>
    <name type="common">Common carp</name>
    <dbReference type="NCBI Taxonomy" id="7962"/>
    <lineage>
        <taxon>Eukaryota</taxon>
        <taxon>Metazoa</taxon>
        <taxon>Chordata</taxon>
        <taxon>Craniata</taxon>
        <taxon>Vertebrata</taxon>
        <taxon>Euteleostomi</taxon>
        <taxon>Actinopterygii</taxon>
        <taxon>Neopterygii</taxon>
        <taxon>Teleostei</taxon>
        <taxon>Ostariophysi</taxon>
        <taxon>Cypriniformes</taxon>
        <taxon>Cyprinidae</taxon>
        <taxon>Cyprininae</taxon>
        <taxon>Cyprinus</taxon>
    </lineage>
</organism>
<proteinExistence type="predicted"/>
<dbReference type="PANTHER" id="PTHR21696:SF2">
    <property type="entry name" value="PROTEIN UNC-79 HOMOLOG"/>
    <property type="match status" value="1"/>
</dbReference>
<feature type="compositionally biased region" description="Polar residues" evidence="1">
    <location>
        <begin position="1536"/>
        <end position="1552"/>
    </location>
</feature>
<dbReference type="PANTHER" id="PTHR21696">
    <property type="entry name" value="PROTEIN UNC-79 HOMOLOG"/>
    <property type="match status" value="1"/>
</dbReference>
<feature type="region of interest" description="Disordered" evidence="1">
    <location>
        <begin position="1827"/>
        <end position="1861"/>
    </location>
</feature>
<protein>
    <submittedName>
        <fullName evidence="2">Unc-79 homolog, NALCN channel complex subunit</fullName>
    </submittedName>
</protein>
<evidence type="ECO:0000313" key="3">
    <source>
        <dbReference type="Proteomes" id="UP000694427"/>
    </source>
</evidence>
<reference evidence="2" key="1">
    <citation type="submission" date="2025-08" db="UniProtKB">
        <authorList>
            <consortium name="Ensembl"/>
        </authorList>
    </citation>
    <scope>IDENTIFICATION</scope>
</reference>
<feature type="compositionally biased region" description="Polar residues" evidence="1">
    <location>
        <begin position="1695"/>
        <end position="1704"/>
    </location>
</feature>
<feature type="compositionally biased region" description="Acidic residues" evidence="1">
    <location>
        <begin position="1762"/>
        <end position="1774"/>
    </location>
</feature>
<reference evidence="2" key="2">
    <citation type="submission" date="2025-09" db="UniProtKB">
        <authorList>
            <consortium name="Ensembl"/>
        </authorList>
    </citation>
    <scope>IDENTIFICATION</scope>
</reference>